<feature type="domain" description="Formylmethanofuran dehydrogenase subunit E" evidence="2">
    <location>
        <begin position="39"/>
        <end position="163"/>
    </location>
</feature>
<dbReference type="STRING" id="1278073.MYSTI_06099"/>
<sequence>MSLRARLLVGVVLLVASGCAGAQRVPSAEDAALARVASIHGGAGPWAVAGYRMGAHALRELGLPVGSFDLEVVHHSPAKVQYTCVADGAAAATGASLGKLNLALASTATSAEVFTTFRHRATGKTITLKPTAAFATRYLNVPRKELAAAGREVMTLTDAEVFEAVGPR</sequence>
<evidence type="ECO:0000313" key="3">
    <source>
        <dbReference type="EMBL" id="AGC47372.1"/>
    </source>
</evidence>
<dbReference type="RefSeq" id="WP_015351627.1">
    <property type="nucleotide sequence ID" value="NC_020126.1"/>
</dbReference>
<proteinExistence type="predicted"/>
<name>L7UIK0_MYXSD</name>
<dbReference type="EMBL" id="CP004025">
    <property type="protein sequence ID" value="AGC47372.1"/>
    <property type="molecule type" value="Genomic_DNA"/>
</dbReference>
<accession>L7UIK0</accession>
<evidence type="ECO:0000259" key="2">
    <source>
        <dbReference type="Pfam" id="PF02663"/>
    </source>
</evidence>
<keyword evidence="4" id="KW-1185">Reference proteome</keyword>
<gene>
    <name evidence="3" type="ordered locus">MYSTI_06099</name>
</gene>
<dbReference type="Gene3D" id="3.30.1330.130">
    <property type="match status" value="1"/>
</dbReference>
<organism evidence="3 4">
    <name type="scientific">Myxococcus stipitatus (strain DSM 14675 / JCM 12634 / Mx s8)</name>
    <dbReference type="NCBI Taxonomy" id="1278073"/>
    <lineage>
        <taxon>Bacteria</taxon>
        <taxon>Pseudomonadati</taxon>
        <taxon>Myxococcota</taxon>
        <taxon>Myxococcia</taxon>
        <taxon>Myxococcales</taxon>
        <taxon>Cystobacterineae</taxon>
        <taxon>Myxococcaceae</taxon>
        <taxon>Myxococcus</taxon>
    </lineage>
</organism>
<feature type="chain" id="PRO_5003984080" description="Formylmethanofuran dehydrogenase subunit E domain-containing protein" evidence="1">
    <location>
        <begin position="23"/>
        <end position="168"/>
    </location>
</feature>
<dbReference type="AlphaFoldDB" id="L7UIK0"/>
<dbReference type="InterPro" id="IPR003814">
    <property type="entry name" value="FmdEsu_dom"/>
</dbReference>
<dbReference type="HOGENOM" id="CLU_1473305_0_0_7"/>
<dbReference type="KEGG" id="msd:MYSTI_06099"/>
<dbReference type="Proteomes" id="UP000011131">
    <property type="component" value="Chromosome"/>
</dbReference>
<dbReference type="PROSITE" id="PS51257">
    <property type="entry name" value="PROKAR_LIPOPROTEIN"/>
    <property type="match status" value="1"/>
</dbReference>
<protein>
    <recommendedName>
        <fullName evidence="2">Formylmethanofuran dehydrogenase subunit E domain-containing protein</fullName>
    </recommendedName>
</protein>
<dbReference type="SUPFAM" id="SSF143555">
    <property type="entry name" value="FwdE-like"/>
    <property type="match status" value="1"/>
</dbReference>
<reference evidence="3 4" key="1">
    <citation type="journal article" date="2013" name="Genome Announc.">
        <title>Complete genome sequence of Myxococcus stipitatus strain DSM 14675, a fruiting myxobacterium.</title>
        <authorList>
            <person name="Huntley S."/>
            <person name="Kneip S."/>
            <person name="Treuner-Lange A."/>
            <person name="Sogaard-Andersen L."/>
        </authorList>
    </citation>
    <scope>NUCLEOTIDE SEQUENCE [LARGE SCALE GENOMIC DNA]</scope>
    <source>
        <strain evidence="4">DSM 14675 / JCM 12634 / Mx s8</strain>
    </source>
</reference>
<feature type="signal peptide" evidence="1">
    <location>
        <begin position="1"/>
        <end position="22"/>
    </location>
</feature>
<dbReference type="eggNOG" id="COG2191">
    <property type="taxonomic scope" value="Bacteria"/>
</dbReference>
<keyword evidence="1" id="KW-0732">Signal</keyword>
<dbReference type="OrthoDB" id="5519431at2"/>
<dbReference type="Pfam" id="PF02663">
    <property type="entry name" value="FmdE"/>
    <property type="match status" value="1"/>
</dbReference>
<evidence type="ECO:0000256" key="1">
    <source>
        <dbReference type="SAM" id="SignalP"/>
    </source>
</evidence>
<evidence type="ECO:0000313" key="4">
    <source>
        <dbReference type="Proteomes" id="UP000011131"/>
    </source>
</evidence>
<dbReference type="PATRIC" id="fig|1278073.3.peg.6184"/>